<keyword evidence="2" id="KW-1185">Reference proteome</keyword>
<sequence>MKIKYSSNKLEKQLTIPKELSKKFGTMAKKVAQRISELKAAETLEDMRSLPAANCHELKGNKKGKLAVDISANYRLIFEPCQNPIPQKEDGGMEWILITEIEIITTEDYH</sequence>
<dbReference type="Proteomes" id="UP000184509">
    <property type="component" value="Unassembled WGS sequence"/>
</dbReference>
<proteinExistence type="predicted"/>
<organism evidence="1 2">
    <name type="scientific">Bacteroides luti</name>
    <dbReference type="NCBI Taxonomy" id="1297750"/>
    <lineage>
        <taxon>Bacteria</taxon>
        <taxon>Pseudomonadati</taxon>
        <taxon>Bacteroidota</taxon>
        <taxon>Bacteroidia</taxon>
        <taxon>Bacteroidales</taxon>
        <taxon>Bacteroidaceae</taxon>
        <taxon>Bacteroides</taxon>
    </lineage>
</organism>
<reference evidence="1 2" key="1">
    <citation type="submission" date="2016-11" db="EMBL/GenBank/DDBJ databases">
        <authorList>
            <person name="Jaros S."/>
            <person name="Januszkiewicz K."/>
            <person name="Wedrychowicz H."/>
        </authorList>
    </citation>
    <scope>NUCLEOTIDE SEQUENCE [LARGE SCALE GENOMIC DNA]</scope>
    <source>
        <strain evidence="1 2">DSM 26991</strain>
    </source>
</reference>
<evidence type="ECO:0000313" key="2">
    <source>
        <dbReference type="Proteomes" id="UP000184509"/>
    </source>
</evidence>
<dbReference type="SUPFAM" id="SSF143011">
    <property type="entry name" value="RelE-like"/>
    <property type="match status" value="1"/>
</dbReference>
<dbReference type="Pfam" id="PF05015">
    <property type="entry name" value="HigB-like_toxin"/>
    <property type="match status" value="1"/>
</dbReference>
<dbReference type="AlphaFoldDB" id="A0A1M5ATI5"/>
<accession>A0A1M5ATI5</accession>
<dbReference type="RefSeq" id="WP_073401095.1">
    <property type="nucleotide sequence ID" value="NZ_FQTV01000007.1"/>
</dbReference>
<dbReference type="EMBL" id="FQTV01000007">
    <property type="protein sequence ID" value="SHF33262.1"/>
    <property type="molecule type" value="Genomic_DNA"/>
</dbReference>
<dbReference type="Gene3D" id="3.30.2310.20">
    <property type="entry name" value="RelE-like"/>
    <property type="match status" value="1"/>
</dbReference>
<protein>
    <submittedName>
        <fullName evidence="1">Proteic killer suppression protein</fullName>
    </submittedName>
</protein>
<dbReference type="InterPro" id="IPR007711">
    <property type="entry name" value="HigB-1"/>
</dbReference>
<name>A0A1M5ATI5_9BACE</name>
<dbReference type="InterPro" id="IPR035093">
    <property type="entry name" value="RelE/ParE_toxin_dom_sf"/>
</dbReference>
<gene>
    <name evidence="1" type="ORF">SAMN05444405_10785</name>
</gene>
<evidence type="ECO:0000313" key="1">
    <source>
        <dbReference type="EMBL" id="SHF33262.1"/>
    </source>
</evidence>
<dbReference type="OrthoDB" id="9801026at2"/>
<dbReference type="STRING" id="1297750.SAMN05444405_10785"/>